<feature type="domain" description="Protein kinase" evidence="2">
    <location>
        <begin position="302"/>
        <end position="573"/>
    </location>
</feature>
<evidence type="ECO:0000256" key="1">
    <source>
        <dbReference type="PROSITE-ProRule" id="PRU00339"/>
    </source>
</evidence>
<dbReference type="InterPro" id="IPR011009">
    <property type="entry name" value="Kinase-like_dom_sf"/>
</dbReference>
<dbReference type="PROSITE" id="PS50005">
    <property type="entry name" value="TPR"/>
    <property type="match status" value="3"/>
</dbReference>
<dbReference type="EMBL" id="MJGC01000032">
    <property type="protein sequence ID" value="OEJ76712.1"/>
    <property type="molecule type" value="Genomic_DNA"/>
</dbReference>
<dbReference type="GO" id="GO:0005524">
    <property type="term" value="F:ATP binding"/>
    <property type="evidence" value="ECO:0007669"/>
    <property type="project" value="InterPro"/>
</dbReference>
<dbReference type="SMART" id="SM00028">
    <property type="entry name" value="TPR"/>
    <property type="match status" value="8"/>
</dbReference>
<dbReference type="PROSITE" id="PS50011">
    <property type="entry name" value="PROTEIN_KINASE_DOM"/>
    <property type="match status" value="2"/>
</dbReference>
<dbReference type="STRING" id="1781255.BH720_02825"/>
<dbReference type="SMART" id="SM00220">
    <property type="entry name" value="S_TKc"/>
    <property type="match status" value="1"/>
</dbReference>
<dbReference type="Pfam" id="PF13181">
    <property type="entry name" value="TPR_8"/>
    <property type="match status" value="1"/>
</dbReference>
<feature type="repeat" description="TPR" evidence="1">
    <location>
        <begin position="799"/>
        <end position="832"/>
    </location>
</feature>
<reference evidence="3" key="1">
    <citation type="submission" date="2016-09" db="EMBL/GenBank/DDBJ databases">
        <title>Draft genome of thermotolerant cyanobacterium Desertifilum sp. strain IPPAS B-1220.</title>
        <authorList>
            <person name="Sinetova M.A."/>
            <person name="Bolakhan K."/>
            <person name="Zayadan B.K."/>
            <person name="Mironov K.S."/>
            <person name="Ustinova V."/>
            <person name="Kupriyanova E.V."/>
            <person name="Sidorov R.A."/>
            <person name="Skrypnik A.N."/>
            <person name="Gogoleva N.E."/>
            <person name="Gogolev Y.V."/>
            <person name="Los D.A."/>
        </authorList>
    </citation>
    <scope>NUCLEOTIDE SEQUENCE [LARGE SCALE GENOMIC DNA]</scope>
    <source>
        <strain evidence="3">IPPAS B-1220</strain>
    </source>
</reference>
<feature type="repeat" description="TPR" evidence="1">
    <location>
        <begin position="765"/>
        <end position="798"/>
    </location>
</feature>
<dbReference type="GO" id="GO:0004672">
    <property type="term" value="F:protein kinase activity"/>
    <property type="evidence" value="ECO:0007669"/>
    <property type="project" value="InterPro"/>
</dbReference>
<keyword evidence="1" id="KW-0802">TPR repeat</keyword>
<dbReference type="InterPro" id="IPR011990">
    <property type="entry name" value="TPR-like_helical_dom_sf"/>
</dbReference>
<dbReference type="SUPFAM" id="SSF48452">
    <property type="entry name" value="TPR-like"/>
    <property type="match status" value="2"/>
</dbReference>
<dbReference type="RefSeq" id="WP_069965642.1">
    <property type="nucleotide sequence ID" value="NZ_CM124774.1"/>
</dbReference>
<dbReference type="SUPFAM" id="SSF56112">
    <property type="entry name" value="Protein kinase-like (PK-like)"/>
    <property type="match status" value="2"/>
</dbReference>
<comment type="caution">
    <text evidence="3">The sequence shown here is derived from an EMBL/GenBank/DDBJ whole genome shotgun (WGS) entry which is preliminary data.</text>
</comment>
<gene>
    <name evidence="3" type="ORF">BH720_02825</name>
</gene>
<dbReference type="Gene3D" id="1.25.40.10">
    <property type="entry name" value="Tetratricopeptide repeat domain"/>
    <property type="match status" value="3"/>
</dbReference>
<dbReference type="Pfam" id="PF00069">
    <property type="entry name" value="Pkinase"/>
    <property type="match status" value="2"/>
</dbReference>
<protein>
    <recommendedName>
        <fullName evidence="2">Protein kinase domain-containing protein</fullName>
    </recommendedName>
</protein>
<dbReference type="PANTHER" id="PTHR44167:SF25">
    <property type="entry name" value="PROTEIN KINASE DOMAIN CONTAINING PROTEIN"/>
    <property type="match status" value="1"/>
</dbReference>
<dbReference type="AlphaFoldDB" id="A0A1E5QPW7"/>
<proteinExistence type="predicted"/>
<name>A0A1E5QPW7_9CYAN</name>
<feature type="repeat" description="TPR" evidence="1">
    <location>
        <begin position="650"/>
        <end position="683"/>
    </location>
</feature>
<dbReference type="PANTHER" id="PTHR44167">
    <property type="entry name" value="OVARIAN-SPECIFIC SERINE/THREONINE-PROTEIN KINASE LOK-RELATED"/>
    <property type="match status" value="1"/>
</dbReference>
<dbReference type="Gene3D" id="1.10.510.10">
    <property type="entry name" value="Transferase(Phosphotransferase) domain 1"/>
    <property type="match status" value="2"/>
</dbReference>
<accession>A0A1E5QPW7</accession>
<evidence type="ECO:0000313" key="3">
    <source>
        <dbReference type="EMBL" id="OEJ76712.1"/>
    </source>
</evidence>
<evidence type="ECO:0000259" key="2">
    <source>
        <dbReference type="PROSITE" id="PS50011"/>
    </source>
</evidence>
<dbReference type="InterPro" id="IPR000719">
    <property type="entry name" value="Prot_kinase_dom"/>
</dbReference>
<feature type="domain" description="Protein kinase" evidence="2">
    <location>
        <begin position="12"/>
        <end position="282"/>
    </location>
</feature>
<dbReference type="OrthoDB" id="568198at2"/>
<organism evidence="3">
    <name type="scientific">Desertifilum tharense IPPAS B-1220</name>
    <dbReference type="NCBI Taxonomy" id="1781255"/>
    <lineage>
        <taxon>Bacteria</taxon>
        <taxon>Bacillati</taxon>
        <taxon>Cyanobacteriota</taxon>
        <taxon>Cyanophyceae</taxon>
        <taxon>Desertifilales</taxon>
        <taxon>Desertifilaceae</taxon>
        <taxon>Desertifilum</taxon>
    </lineage>
</organism>
<sequence>MKRKILQGRYLYHIFEEIGSGGASIVYKASYEDRDSNTQICAIKKLKNNPACNHSEPLPTEEIEKRFRLEVKALKKLTKNPQIPNIIDYFKKRNNFYIVLEFIEGIILNEDLMPEQPWDEIKAILFLEDTLKTLSCIHQFNFIHRDINPKNIIKRKKDNKMVVIDFGYVYAVDKPDQCSLPIPRDTVRIQAFGYTPSEVAFGQPQVSSDIYSIGTIAIQALTGMKIEQLIQERKQNKDKNELVLRRLLPNLNLEILHILDKMVRYDCRYRYQSVTEVLEEIYDTEIYRNYENSRYLGKYLILQPLSSTDSAAYCTTLLCTLKSNPDGERFVVKEVTPVLDSLEQRQLAKNLLNPIINKLHELKDRDMYPKFIECFEFNKKFYFVQKFVSGTTVGEELIPGTPWKTEKVYNLVRETLKILEKLHQENIKHLGINPYNLIRRVNDNKLVLVDFPEINAIKQKLSASQNPLISASGSVDYIAPEQRMGNPSLSSDVYAVGLIGLQALTGLKARVIIGLENDDKKVNSDLRHELDRMISPSSDNEYCSASKALEQINNLEKTWTKEAFRYLCKNEFAKAVEAYDKILAEMPDFYRIWYKRGHAFEKWGDSQSVSAAFRINPCGNHTRDAAEKQAHYEEAIASFQKTLEIQPSYFKALQGLARVYFKMNDYQQAFQYYEASAKMNPDPYKDWSRQAEVLLSAKRYPEAVELYEKTLSFLTHSSPLLRESSILGYVYRSWYGKAEGLYALGRYEEAKESYHQACLLRPGYPKYECGYANALFKLGEYSEAEKAYCNALKRDPRYPEAFYGLGRVMEEFGEYRKAIDYSKKACAIKDRENVPYLEAWHRQGVVLEKMRCSTQAFAIYRQILKLHPDYQPALESCQKMRQRQRFNALPRWVRAIVNLFRGVLRRQPQ</sequence>
<dbReference type="Pfam" id="PF13432">
    <property type="entry name" value="TPR_16"/>
    <property type="match status" value="2"/>
</dbReference>
<dbReference type="InterPro" id="IPR019734">
    <property type="entry name" value="TPR_rpt"/>
</dbReference>
<dbReference type="PROSITE" id="PS50293">
    <property type="entry name" value="TPR_REGION"/>
    <property type="match status" value="1"/>
</dbReference>